<dbReference type="Gene3D" id="2.40.160.180">
    <property type="entry name" value="Carbohydrate-selective porin OprB"/>
    <property type="match status" value="1"/>
</dbReference>
<dbReference type="Proteomes" id="UP000076925">
    <property type="component" value="Unassembled WGS sequence"/>
</dbReference>
<organism evidence="4 5">
    <name type="scientific">Scytonema hofmannii PCC 7110</name>
    <dbReference type="NCBI Taxonomy" id="128403"/>
    <lineage>
        <taxon>Bacteria</taxon>
        <taxon>Bacillati</taxon>
        <taxon>Cyanobacteriota</taxon>
        <taxon>Cyanophyceae</taxon>
        <taxon>Nostocales</taxon>
        <taxon>Scytonemataceae</taxon>
        <taxon>Scytonema</taxon>
    </lineage>
</organism>
<dbReference type="PANTHER" id="PTHR43308">
    <property type="entry name" value="OUTER MEMBRANE PROTEIN ALPHA-RELATED"/>
    <property type="match status" value="1"/>
</dbReference>
<dbReference type="Pfam" id="PF00395">
    <property type="entry name" value="SLH"/>
    <property type="match status" value="1"/>
</dbReference>
<sequence>MLKYVWTVLRIESLLLSTTLLLVASSTLAGEVPDTKVNLDNKVLVSEQPTLSLEQTNQYSQKTNTPVQVNSVSQLSDVNPNDWAFQALQSLIERYECIVGYPDNTYRGDRSLSRYEFAGGLDTCLNQINKLIAAGTAELVKKEDLVTVQRLQSEFAAELSALRGRIENVEVVSSQLAAQQFSPTVKLKGDAIFAIAGAIGNNQADDDDEPVEESIIFGSRLRLSLETSFTGKDNLILQLQARDIPKFDDDVTGTTMTRLGFEGSNDNEFELSTLQYSFPISKQATVYINALASADDFAISLNPLDSSGRGAISRFGRRNPIYRQIGSTGAGINYELNDVVSVGLGYLAEDTDDTRSGIFKGPYGAIAQVYVEPNDELHLSLTYVRSYNLLDTGTGSELANDPFDGDADHITANSFGLEARLDISSNFTLGGWVGYTKAKAEDLSGEPEANIFNYAITLIFPDLGGEGNLAGIVVGQPPKVTSNDFGNDFTDPDTSFHLEAFYRFRATKNIYITPGVFMVTNPEHNDSNDTVYVGVIRTTFRF</sequence>
<dbReference type="AlphaFoldDB" id="A0A139XCW2"/>
<evidence type="ECO:0000259" key="3">
    <source>
        <dbReference type="PROSITE" id="PS51272"/>
    </source>
</evidence>
<keyword evidence="5" id="KW-1185">Reference proteome</keyword>
<gene>
    <name evidence="4" type="ORF">WA1_15635</name>
</gene>
<dbReference type="InterPro" id="IPR007049">
    <property type="entry name" value="Carb-sel_porin_OprB"/>
</dbReference>
<dbReference type="InterPro" id="IPR001119">
    <property type="entry name" value="SLH_dom"/>
</dbReference>
<reference evidence="4 5" key="1">
    <citation type="journal article" date="2013" name="Genome Biol. Evol.">
        <title>Genomes of Stigonematalean cyanobacteria (subsection V) and the evolution of oxygenic photosynthesis from prokaryotes to plastids.</title>
        <authorList>
            <person name="Dagan T."/>
            <person name="Roettger M."/>
            <person name="Stucken K."/>
            <person name="Landan G."/>
            <person name="Koch R."/>
            <person name="Major P."/>
            <person name="Gould S.B."/>
            <person name="Goremykin V.V."/>
            <person name="Rippka R."/>
            <person name="Tandeau de Marsac N."/>
            <person name="Gugger M."/>
            <person name="Lockhart P.J."/>
            <person name="Allen J.F."/>
            <person name="Brune I."/>
            <person name="Maus I."/>
            <person name="Puhler A."/>
            <person name="Martin W.F."/>
        </authorList>
    </citation>
    <scope>NUCLEOTIDE SEQUENCE [LARGE SCALE GENOMIC DNA]</scope>
    <source>
        <strain evidence="4 5">PCC 7110</strain>
    </source>
</reference>
<evidence type="ECO:0000256" key="1">
    <source>
        <dbReference type="ARBA" id="ARBA00008769"/>
    </source>
</evidence>
<keyword evidence="2" id="KW-0732">Signal</keyword>
<dbReference type="OrthoDB" id="474791at2"/>
<dbReference type="Pfam" id="PF04966">
    <property type="entry name" value="OprB"/>
    <property type="match status" value="1"/>
</dbReference>
<dbReference type="GO" id="GO:0015288">
    <property type="term" value="F:porin activity"/>
    <property type="evidence" value="ECO:0007669"/>
    <property type="project" value="InterPro"/>
</dbReference>
<comment type="similarity">
    <text evidence="1 2">Belongs to the OprB family.</text>
</comment>
<feature type="domain" description="SLH" evidence="3">
    <location>
        <begin position="71"/>
        <end position="135"/>
    </location>
</feature>
<dbReference type="InterPro" id="IPR038673">
    <property type="entry name" value="OprB_sf"/>
</dbReference>
<dbReference type="EMBL" id="ANNX02000020">
    <property type="protein sequence ID" value="KYC42534.1"/>
    <property type="molecule type" value="Genomic_DNA"/>
</dbReference>
<accession>A0A139XCW2</accession>
<evidence type="ECO:0000256" key="2">
    <source>
        <dbReference type="RuleBase" id="RU363072"/>
    </source>
</evidence>
<feature type="signal peptide" evidence="2">
    <location>
        <begin position="1"/>
        <end position="29"/>
    </location>
</feature>
<dbReference type="PROSITE" id="PS51272">
    <property type="entry name" value="SLH"/>
    <property type="match status" value="1"/>
</dbReference>
<feature type="chain" id="PRO_5007230352" evidence="2">
    <location>
        <begin position="30"/>
        <end position="542"/>
    </location>
</feature>
<dbReference type="InterPro" id="IPR047684">
    <property type="entry name" value="Por_som-like"/>
</dbReference>
<dbReference type="GO" id="GO:0008643">
    <property type="term" value="P:carbohydrate transport"/>
    <property type="evidence" value="ECO:0007669"/>
    <property type="project" value="InterPro"/>
</dbReference>
<protein>
    <submittedName>
        <fullName evidence="4">Porin</fullName>
    </submittedName>
</protein>
<evidence type="ECO:0000313" key="5">
    <source>
        <dbReference type="Proteomes" id="UP000076925"/>
    </source>
</evidence>
<comment type="caution">
    <text evidence="4">The sequence shown here is derived from an EMBL/GenBank/DDBJ whole genome shotgun (WGS) entry which is preliminary data.</text>
</comment>
<name>A0A139XCW2_9CYAN</name>
<dbReference type="NCBIfam" id="NF033921">
    <property type="entry name" value="por_somb"/>
    <property type="match status" value="1"/>
</dbReference>
<dbReference type="InterPro" id="IPR051465">
    <property type="entry name" value="Cell_Envelope_Struct_Comp"/>
</dbReference>
<dbReference type="STRING" id="128403.WA1_15635"/>
<dbReference type="PANTHER" id="PTHR43308:SF1">
    <property type="entry name" value="OUTER MEMBRANE PROTEIN ALPHA"/>
    <property type="match status" value="1"/>
</dbReference>
<dbReference type="RefSeq" id="WP_026135310.1">
    <property type="nucleotide sequence ID" value="NZ_KQ976354.1"/>
</dbReference>
<evidence type="ECO:0000313" key="4">
    <source>
        <dbReference type="EMBL" id="KYC42534.1"/>
    </source>
</evidence>
<dbReference type="GO" id="GO:0016020">
    <property type="term" value="C:membrane"/>
    <property type="evidence" value="ECO:0007669"/>
    <property type="project" value="InterPro"/>
</dbReference>
<proteinExistence type="inferred from homology"/>